<name>A0AAX4NY50_9CHLO</name>
<dbReference type="EMBL" id="CP151501">
    <property type="protein sequence ID" value="WZN58603.1"/>
    <property type="molecule type" value="Genomic_DNA"/>
</dbReference>
<evidence type="ECO:0000313" key="3">
    <source>
        <dbReference type="Proteomes" id="UP001472866"/>
    </source>
</evidence>
<feature type="compositionally biased region" description="Basic and acidic residues" evidence="1">
    <location>
        <begin position="1"/>
        <end position="11"/>
    </location>
</feature>
<keyword evidence="2" id="KW-0449">Lipoprotein</keyword>
<keyword evidence="3" id="KW-1185">Reference proteome</keyword>
<organism evidence="2 3">
    <name type="scientific">Chloropicon roscoffensis</name>
    <dbReference type="NCBI Taxonomy" id="1461544"/>
    <lineage>
        <taxon>Eukaryota</taxon>
        <taxon>Viridiplantae</taxon>
        <taxon>Chlorophyta</taxon>
        <taxon>Chloropicophyceae</taxon>
        <taxon>Chloropicales</taxon>
        <taxon>Chloropicaceae</taxon>
        <taxon>Chloropicon</taxon>
    </lineage>
</organism>
<dbReference type="Proteomes" id="UP001472866">
    <property type="component" value="Chromosome 01"/>
</dbReference>
<dbReference type="AlphaFoldDB" id="A0AAX4NY50"/>
<sequence length="204" mass="22221">MMRVSRVERGVARAGQGPRGGFASSSALANRAGQGHPRRRRRSECGARGGVHRESRRSGEAGSLTSTRRDFGAFVLVVSGLVLDLGAGEARGEADAKPKRPKGYDRLARDITKAIRKTVELEASGASLSEIRKSGDPVKGYYRELLTKYDSDRRVNADPSFVSLTDVFRELGSFYRANGPNSRLTEPVRDSVLTKLQAIDEALE</sequence>
<dbReference type="PANTHER" id="PTHR34041:SF3">
    <property type="entry name" value="PHOTOSYSTEM II D1 PRECURSOR PROCESSING PROTEIN PSB27-H2, CHLOROPLASTIC"/>
    <property type="match status" value="1"/>
</dbReference>
<reference evidence="2 3" key="1">
    <citation type="submission" date="2024-03" db="EMBL/GenBank/DDBJ databases">
        <title>Complete genome sequence of the green alga Chloropicon roscoffensis RCC1871.</title>
        <authorList>
            <person name="Lemieux C."/>
            <person name="Pombert J.-F."/>
            <person name="Otis C."/>
            <person name="Turmel M."/>
        </authorList>
    </citation>
    <scope>NUCLEOTIDE SEQUENCE [LARGE SCALE GENOMIC DNA]</scope>
    <source>
        <strain evidence="2 3">RCC1871</strain>
    </source>
</reference>
<evidence type="ECO:0000256" key="1">
    <source>
        <dbReference type="SAM" id="MobiDB-lite"/>
    </source>
</evidence>
<dbReference type="GO" id="GO:0010206">
    <property type="term" value="P:photosystem II repair"/>
    <property type="evidence" value="ECO:0007669"/>
    <property type="project" value="InterPro"/>
</dbReference>
<dbReference type="Gene3D" id="1.20.58.810">
    <property type="entry name" value="Photosystem II Pbs27"/>
    <property type="match status" value="1"/>
</dbReference>
<dbReference type="HAMAP" id="MF_01481">
    <property type="entry name" value="PSII_Psb27"/>
    <property type="match status" value="1"/>
</dbReference>
<evidence type="ECO:0000313" key="2">
    <source>
        <dbReference type="EMBL" id="WZN58603.1"/>
    </source>
</evidence>
<dbReference type="Pfam" id="PF13326">
    <property type="entry name" value="PSII_Pbs27"/>
    <property type="match status" value="1"/>
</dbReference>
<protein>
    <submittedName>
        <fullName evidence="2">Photosystem II lipoprotein Psb27</fullName>
    </submittedName>
</protein>
<accession>A0AAX4NY50</accession>
<dbReference type="PANTHER" id="PTHR34041">
    <property type="entry name" value="PHOTOSYSTEM II REPAIR PROTEIN PSB27-H1, CHLOROPLASTIC"/>
    <property type="match status" value="1"/>
</dbReference>
<feature type="region of interest" description="Disordered" evidence="1">
    <location>
        <begin position="1"/>
        <end position="64"/>
    </location>
</feature>
<dbReference type="GO" id="GO:0009523">
    <property type="term" value="C:photosystem II"/>
    <property type="evidence" value="ECO:0007669"/>
    <property type="project" value="InterPro"/>
</dbReference>
<dbReference type="GO" id="GO:0010207">
    <property type="term" value="P:photosystem II assembly"/>
    <property type="evidence" value="ECO:0007669"/>
    <property type="project" value="InterPro"/>
</dbReference>
<proteinExistence type="inferred from homology"/>
<dbReference type="GO" id="GO:0009543">
    <property type="term" value="C:chloroplast thylakoid lumen"/>
    <property type="evidence" value="ECO:0007669"/>
    <property type="project" value="TreeGrafter"/>
</dbReference>
<dbReference type="InterPro" id="IPR025585">
    <property type="entry name" value="PSII_Psb27"/>
</dbReference>
<dbReference type="InterPro" id="IPR038450">
    <property type="entry name" value="PSII_Psb27_sf"/>
</dbReference>
<gene>
    <name evidence="2" type="ORF">HKI87_01g01270</name>
</gene>